<dbReference type="GO" id="GO:0007059">
    <property type="term" value="P:chromosome segregation"/>
    <property type="evidence" value="ECO:0007669"/>
    <property type="project" value="TreeGrafter"/>
</dbReference>
<evidence type="ECO:0000256" key="7">
    <source>
        <dbReference type="ARBA" id="ARBA00023242"/>
    </source>
</evidence>
<dbReference type="EMBL" id="MU100396">
    <property type="protein sequence ID" value="KAF7845789.1"/>
    <property type="molecule type" value="Genomic_DNA"/>
</dbReference>
<evidence type="ECO:0000256" key="8">
    <source>
        <dbReference type="ARBA" id="ARBA00023306"/>
    </source>
</evidence>
<protein>
    <submittedName>
        <fullName evidence="11">Uncharacterized protein</fullName>
    </submittedName>
</protein>
<evidence type="ECO:0000256" key="10">
    <source>
        <dbReference type="SAM" id="Coils"/>
    </source>
</evidence>
<keyword evidence="4" id="KW-0132">Cell division</keyword>
<dbReference type="OrthoDB" id="18453at2759"/>
<keyword evidence="8" id="KW-0131">Cell cycle</keyword>
<keyword evidence="3" id="KW-0158">Chromosome</keyword>
<evidence type="ECO:0000256" key="4">
    <source>
        <dbReference type="ARBA" id="ARBA00022618"/>
    </source>
</evidence>
<keyword evidence="7" id="KW-0539">Nucleus</keyword>
<evidence type="ECO:0000256" key="6">
    <source>
        <dbReference type="ARBA" id="ARBA00022838"/>
    </source>
</evidence>
<comment type="caution">
    <text evidence="11">The sequence shown here is derived from an EMBL/GenBank/DDBJ whole genome shotgun (WGS) entry which is preliminary data.</text>
</comment>
<feature type="coiled-coil region" evidence="10">
    <location>
        <begin position="126"/>
        <end position="171"/>
    </location>
</feature>
<dbReference type="Gramene" id="rna-gnl|WGS:JABURB|Cocit.L0664.1">
    <property type="protein sequence ID" value="cds-KAF7845789.1"/>
    <property type="gene ID" value="gene-BT93_L0664"/>
</dbReference>
<sequence>MADETQSIRYTQLQKVFASALRATLAANSHKNFAICFPTPAAYCPQALEGVWQQLNSRLEEECLRDFEKICEERHVASGLHSLETIVEQARARKEVAEESGQADSTQAMHSLSANELYNAHVADGMLQAEREIKDKLTSVQDANRQQWEVVQRQRIEIEKLVAQIEASTADVEAASALLARHDMKADIEQELERPPTMDVQ</sequence>
<keyword evidence="10" id="KW-0175">Coiled coil</keyword>
<evidence type="ECO:0000256" key="2">
    <source>
        <dbReference type="ARBA" id="ARBA00004629"/>
    </source>
</evidence>
<accession>A0A8T0CIL5</accession>
<dbReference type="InterPro" id="IPR007128">
    <property type="entry name" value="PMF1/Nnf1"/>
</dbReference>
<dbReference type="GO" id="GO:0005634">
    <property type="term" value="C:nucleus"/>
    <property type="evidence" value="ECO:0007669"/>
    <property type="project" value="UniProtKB-SubCell"/>
</dbReference>
<reference evidence="11" key="1">
    <citation type="submission" date="2020-05" db="EMBL/GenBank/DDBJ databases">
        <title>WGS assembly of Corymbia citriodora subspecies variegata.</title>
        <authorList>
            <person name="Barry K."/>
            <person name="Hundley H."/>
            <person name="Shu S."/>
            <person name="Jenkins J."/>
            <person name="Grimwood J."/>
            <person name="Baten A."/>
        </authorList>
    </citation>
    <scope>NUCLEOTIDE SEQUENCE</scope>
    <source>
        <strain evidence="11">CV2-018</strain>
    </source>
</reference>
<dbReference type="Pfam" id="PF03980">
    <property type="entry name" value="Nnf1"/>
    <property type="match status" value="1"/>
</dbReference>
<evidence type="ECO:0000256" key="3">
    <source>
        <dbReference type="ARBA" id="ARBA00022454"/>
    </source>
</evidence>
<dbReference type="PANTHER" id="PTHR15459">
    <property type="entry name" value="POLYAMINE-MODULATED FACTOR 1"/>
    <property type="match status" value="1"/>
</dbReference>
<gene>
    <name evidence="11" type="ORF">BT93_L0664</name>
</gene>
<evidence type="ECO:0000313" key="12">
    <source>
        <dbReference type="Proteomes" id="UP000806378"/>
    </source>
</evidence>
<dbReference type="PANTHER" id="PTHR15459:SF3">
    <property type="entry name" value="POLYAMINE-MODULATED FACTOR 1"/>
    <property type="match status" value="1"/>
</dbReference>
<organism evidence="11 12">
    <name type="scientific">Corymbia citriodora subsp. variegata</name>
    <dbReference type="NCBI Taxonomy" id="360336"/>
    <lineage>
        <taxon>Eukaryota</taxon>
        <taxon>Viridiplantae</taxon>
        <taxon>Streptophyta</taxon>
        <taxon>Embryophyta</taxon>
        <taxon>Tracheophyta</taxon>
        <taxon>Spermatophyta</taxon>
        <taxon>Magnoliopsida</taxon>
        <taxon>eudicotyledons</taxon>
        <taxon>Gunneridae</taxon>
        <taxon>Pentapetalae</taxon>
        <taxon>rosids</taxon>
        <taxon>malvids</taxon>
        <taxon>Myrtales</taxon>
        <taxon>Myrtaceae</taxon>
        <taxon>Myrtoideae</taxon>
        <taxon>Eucalypteae</taxon>
        <taxon>Corymbia</taxon>
    </lineage>
</organism>
<evidence type="ECO:0000256" key="5">
    <source>
        <dbReference type="ARBA" id="ARBA00022776"/>
    </source>
</evidence>
<dbReference type="Proteomes" id="UP000806378">
    <property type="component" value="Unassembled WGS sequence"/>
</dbReference>
<evidence type="ECO:0000313" key="11">
    <source>
        <dbReference type="EMBL" id="KAF7845789.1"/>
    </source>
</evidence>
<keyword evidence="5" id="KW-0498">Mitosis</keyword>
<name>A0A8T0CIL5_CORYI</name>
<keyword evidence="12" id="KW-1185">Reference proteome</keyword>
<dbReference type="AlphaFoldDB" id="A0A8T0CIL5"/>
<evidence type="ECO:0000256" key="1">
    <source>
        <dbReference type="ARBA" id="ARBA00004123"/>
    </source>
</evidence>
<proteinExistence type="predicted"/>
<dbReference type="GO" id="GO:0000444">
    <property type="term" value="C:MIS12/MIND type complex"/>
    <property type="evidence" value="ECO:0007669"/>
    <property type="project" value="InterPro"/>
</dbReference>
<comment type="subcellular location">
    <subcellularLocation>
        <location evidence="2">Chromosome</location>
        <location evidence="2">Centromere</location>
        <location evidence="2">Kinetochore</location>
    </subcellularLocation>
    <subcellularLocation>
        <location evidence="1">Nucleus</location>
    </subcellularLocation>
</comment>
<evidence type="ECO:0000256" key="9">
    <source>
        <dbReference type="ARBA" id="ARBA00023328"/>
    </source>
</evidence>
<dbReference type="GO" id="GO:0051301">
    <property type="term" value="P:cell division"/>
    <property type="evidence" value="ECO:0007669"/>
    <property type="project" value="UniProtKB-KW"/>
</dbReference>
<keyword evidence="6" id="KW-0995">Kinetochore</keyword>
<keyword evidence="9" id="KW-0137">Centromere</keyword>